<reference evidence="8 9" key="1">
    <citation type="submission" date="2021-04" db="EMBL/GenBank/DDBJ databases">
        <authorList>
            <person name="Pira H."/>
            <person name="Risdian C."/>
            <person name="Wink J."/>
        </authorList>
    </citation>
    <scope>NUCLEOTIDE SEQUENCE [LARGE SCALE GENOMIC DNA]</scope>
    <source>
        <strain evidence="8 9">WH53</strain>
    </source>
</reference>
<evidence type="ECO:0000313" key="8">
    <source>
        <dbReference type="EMBL" id="MBU2711033.1"/>
    </source>
</evidence>
<keyword evidence="5" id="KW-0378">Hydrolase</keyword>
<dbReference type="RefSeq" id="WP_215819194.1">
    <property type="nucleotide sequence ID" value="NZ_JAGSOY010000013.1"/>
</dbReference>
<keyword evidence="2" id="KW-0479">Metal-binding</keyword>
<evidence type="ECO:0000256" key="2">
    <source>
        <dbReference type="ARBA" id="ARBA00022723"/>
    </source>
</evidence>
<dbReference type="EMBL" id="JAGSOY010000013">
    <property type="protein sequence ID" value="MBU2711033.1"/>
    <property type="molecule type" value="Genomic_DNA"/>
</dbReference>
<sequence length="232" mass="26066">MLVKTLFSFIIGGCCSVVLGSVQVDSTCYGTTAKGRLLKGVALPDEGKNYVAYSDTAIALGRTYVHSTVRDVILDAYKALSHTLPKTQFKYGEAGFKEGGRFRPHKTHQNGLSVDFMVPVKDKSGQPDILPTHIFNKFDNAGRTEDYYIDFPAVAAHLKALHQAAAQHGIKIWRVIFDPKLQPYLWQTADGAYLRRNLTFSKRRSWVRHDEHYHVDFIVPCKPLSSYADDSQ</sequence>
<keyword evidence="6" id="KW-0862">Zinc</keyword>
<dbReference type="Gene3D" id="3.30.1380.10">
    <property type="match status" value="1"/>
</dbReference>
<organism evidence="8 9">
    <name type="scientific">Zooshikella harenae</name>
    <dbReference type="NCBI Taxonomy" id="2827238"/>
    <lineage>
        <taxon>Bacteria</taxon>
        <taxon>Pseudomonadati</taxon>
        <taxon>Pseudomonadota</taxon>
        <taxon>Gammaproteobacteria</taxon>
        <taxon>Oceanospirillales</taxon>
        <taxon>Zooshikellaceae</taxon>
        <taxon>Zooshikella</taxon>
    </lineage>
</organism>
<dbReference type="SUPFAM" id="SSF55166">
    <property type="entry name" value="Hedgehog/DD-peptidase"/>
    <property type="match status" value="1"/>
</dbReference>
<protein>
    <submittedName>
        <fullName evidence="8">Penicillin-insensitive murein endopeptidase</fullName>
    </submittedName>
</protein>
<keyword evidence="4" id="KW-0574">Periplasm</keyword>
<keyword evidence="1" id="KW-0645">Protease</keyword>
<proteinExistence type="predicted"/>
<dbReference type="Pfam" id="PF03411">
    <property type="entry name" value="Peptidase_M74"/>
    <property type="match status" value="1"/>
</dbReference>
<evidence type="ECO:0000313" key="9">
    <source>
        <dbReference type="Proteomes" id="UP000690515"/>
    </source>
</evidence>
<dbReference type="InterPro" id="IPR009045">
    <property type="entry name" value="Zn_M74/Hedgehog-like"/>
</dbReference>
<accession>A0ABS5ZB92</accession>
<comment type="caution">
    <text evidence="8">The sequence shown here is derived from an EMBL/GenBank/DDBJ whole genome shotgun (WGS) entry which is preliminary data.</text>
</comment>
<gene>
    <name evidence="8" type="ORF">KCG35_08175</name>
</gene>
<dbReference type="InterPro" id="IPR005073">
    <property type="entry name" value="Peptidase_M74"/>
</dbReference>
<evidence type="ECO:0000256" key="7">
    <source>
        <dbReference type="ARBA" id="ARBA00023049"/>
    </source>
</evidence>
<evidence type="ECO:0000256" key="6">
    <source>
        <dbReference type="ARBA" id="ARBA00022833"/>
    </source>
</evidence>
<evidence type="ECO:0000256" key="1">
    <source>
        <dbReference type="ARBA" id="ARBA00022670"/>
    </source>
</evidence>
<evidence type="ECO:0000256" key="5">
    <source>
        <dbReference type="ARBA" id="ARBA00022801"/>
    </source>
</evidence>
<name>A0ABS5ZB92_9GAMM</name>
<evidence type="ECO:0000256" key="3">
    <source>
        <dbReference type="ARBA" id="ARBA00022729"/>
    </source>
</evidence>
<dbReference type="Proteomes" id="UP000690515">
    <property type="component" value="Unassembled WGS sequence"/>
</dbReference>
<keyword evidence="3" id="KW-0732">Signal</keyword>
<keyword evidence="7" id="KW-0482">Metalloprotease</keyword>
<keyword evidence="9" id="KW-1185">Reference proteome</keyword>
<evidence type="ECO:0000256" key="4">
    <source>
        <dbReference type="ARBA" id="ARBA00022764"/>
    </source>
</evidence>